<feature type="transmembrane region" description="Helical" evidence="9">
    <location>
        <begin position="496"/>
        <end position="515"/>
    </location>
</feature>
<dbReference type="Pfam" id="PF07690">
    <property type="entry name" value="MFS_1"/>
    <property type="match status" value="1"/>
</dbReference>
<keyword evidence="5 9" id="KW-1133">Transmembrane helix</keyword>
<reference evidence="11" key="1">
    <citation type="journal article" date="2018" name="Mol. Biol. Evol.">
        <title>Broad Genomic Sampling Reveals a Smut Pathogenic Ancestry of the Fungal Clade Ustilaginomycotina.</title>
        <authorList>
            <person name="Kijpornyongpan T."/>
            <person name="Mondo S.J."/>
            <person name="Barry K."/>
            <person name="Sandor L."/>
            <person name="Lee J."/>
            <person name="Lipzen A."/>
            <person name="Pangilinan J."/>
            <person name="LaButti K."/>
            <person name="Hainaut M."/>
            <person name="Henrissat B."/>
            <person name="Grigoriev I.V."/>
            <person name="Spatafora J.W."/>
            <person name="Aime M.C."/>
        </authorList>
    </citation>
    <scope>NUCLEOTIDE SEQUENCE [LARGE SCALE GENOMIC DNA]</scope>
    <source>
        <strain evidence="11">MCA 4198</strain>
    </source>
</reference>
<dbReference type="GO" id="GO:0005886">
    <property type="term" value="C:plasma membrane"/>
    <property type="evidence" value="ECO:0007669"/>
    <property type="project" value="UniProtKB-SubCell"/>
</dbReference>
<proteinExistence type="inferred from homology"/>
<evidence type="ECO:0000259" key="10">
    <source>
        <dbReference type="PROSITE" id="PS50850"/>
    </source>
</evidence>
<organism evidence="11 12">
    <name type="scientific">Acaromyces ingoldii</name>
    <dbReference type="NCBI Taxonomy" id="215250"/>
    <lineage>
        <taxon>Eukaryota</taxon>
        <taxon>Fungi</taxon>
        <taxon>Dikarya</taxon>
        <taxon>Basidiomycota</taxon>
        <taxon>Ustilaginomycotina</taxon>
        <taxon>Exobasidiomycetes</taxon>
        <taxon>Exobasidiales</taxon>
        <taxon>Cryptobasidiaceae</taxon>
        <taxon>Acaromyces</taxon>
    </lineage>
</organism>
<evidence type="ECO:0000256" key="2">
    <source>
        <dbReference type="ARBA" id="ARBA00022448"/>
    </source>
</evidence>
<dbReference type="RefSeq" id="XP_025377507.1">
    <property type="nucleotide sequence ID" value="XM_025519622.1"/>
</dbReference>
<dbReference type="PROSITE" id="PS50850">
    <property type="entry name" value="MFS"/>
    <property type="match status" value="1"/>
</dbReference>
<keyword evidence="12" id="KW-1185">Reference proteome</keyword>
<comment type="subcellular location">
    <subcellularLocation>
        <location evidence="1">Cell membrane</location>
        <topology evidence="1">Multi-pass membrane protein</topology>
    </subcellularLocation>
</comment>
<dbReference type="GO" id="GO:0022857">
    <property type="term" value="F:transmembrane transporter activity"/>
    <property type="evidence" value="ECO:0007669"/>
    <property type="project" value="InterPro"/>
</dbReference>
<gene>
    <name evidence="11" type="ORF">FA10DRAFT_251750</name>
</gene>
<feature type="compositionally biased region" description="Polar residues" evidence="8">
    <location>
        <begin position="1"/>
        <end position="10"/>
    </location>
</feature>
<sequence length="621" mass="67567">MVETITSNEKPTQEQEREQEQQEQHHAVVPAPFDPSTVQLQGFEDPRNWSPHRKWSMVAIISLMGFISPLGSSVVVPGSLFIDIEYHLRSRILSLLPVSFFVLGLGMGPFVLAPTSELKGRQPVYLVSSLIFILFNISTALVDNFPALCFLRFMAGAAGSAGPSLGAGSIGDMFAPNERGKAQSLYGLGPLLGPVCGTIAGGWIAQELRSWRWLLWILTILSGAIAIIVAIFLRETFGPVLLRKKRGRLAHRDELALNANVPPAALHAPAPPLSVASLRRAIQLITPSEEMRTKLKLAFSRPFRLLFTNPICAIFSVYMGYIYGTIFLFLTQHPLLFQRRESPDSPSPIILPTYNWGYGIAGLTYLGLGLGFITAATINVLLQDTIYARLVLADGRLGWFLFTLDREEVRPKMLKSLEAAASSKSAKLENEKRQTAAEAQARDLEKGGNEAGPSSSAAVAVTASSTSSPVDSPQPAPVLITSKPPLKGRPEYRLPLCLLGMIILPCGLFVFGWAAESRAHFMLPLVGSFLVGVGSILPFQSILVYLVDAFIPYSASATACAVLVRSILAAVFPLFSQQLFVQCGYGWGSSIIAFIALLAVPVPIVLYAKGERLRNRFKFNG</sequence>
<feature type="transmembrane region" description="Helical" evidence="9">
    <location>
        <begin position="92"/>
        <end position="112"/>
    </location>
</feature>
<evidence type="ECO:0000256" key="9">
    <source>
        <dbReference type="SAM" id="Phobius"/>
    </source>
</evidence>
<keyword evidence="6 9" id="KW-0472">Membrane</keyword>
<evidence type="ECO:0000256" key="6">
    <source>
        <dbReference type="ARBA" id="ARBA00023136"/>
    </source>
</evidence>
<keyword evidence="3" id="KW-1003">Cell membrane</keyword>
<feature type="compositionally biased region" description="Basic and acidic residues" evidence="8">
    <location>
        <begin position="11"/>
        <end position="26"/>
    </location>
</feature>
<feature type="domain" description="Major facilitator superfamily (MFS) profile" evidence="10">
    <location>
        <begin position="57"/>
        <end position="613"/>
    </location>
</feature>
<evidence type="ECO:0000256" key="8">
    <source>
        <dbReference type="SAM" id="MobiDB-lite"/>
    </source>
</evidence>
<dbReference type="OrthoDB" id="6770063at2759"/>
<keyword evidence="4 9" id="KW-0812">Transmembrane</keyword>
<feature type="region of interest" description="Disordered" evidence="8">
    <location>
        <begin position="425"/>
        <end position="455"/>
    </location>
</feature>
<evidence type="ECO:0000313" key="11">
    <source>
        <dbReference type="EMBL" id="PWN90309.1"/>
    </source>
</evidence>
<protein>
    <submittedName>
        <fullName evidence="11">MFS general substrate transporter</fullName>
    </submittedName>
</protein>
<name>A0A316YM27_9BASI</name>
<dbReference type="PANTHER" id="PTHR23502">
    <property type="entry name" value="MAJOR FACILITATOR SUPERFAMILY"/>
    <property type="match status" value="1"/>
</dbReference>
<feature type="transmembrane region" description="Helical" evidence="9">
    <location>
        <begin position="211"/>
        <end position="233"/>
    </location>
</feature>
<evidence type="ECO:0000256" key="1">
    <source>
        <dbReference type="ARBA" id="ARBA00004651"/>
    </source>
</evidence>
<feature type="compositionally biased region" description="Basic and acidic residues" evidence="8">
    <location>
        <begin position="426"/>
        <end position="448"/>
    </location>
</feature>
<evidence type="ECO:0000256" key="4">
    <source>
        <dbReference type="ARBA" id="ARBA00022692"/>
    </source>
</evidence>
<feature type="transmembrane region" description="Helical" evidence="9">
    <location>
        <begin position="587"/>
        <end position="608"/>
    </location>
</feature>
<evidence type="ECO:0000313" key="12">
    <source>
        <dbReference type="Proteomes" id="UP000245768"/>
    </source>
</evidence>
<dbReference type="PANTHER" id="PTHR23502:SF186">
    <property type="entry name" value="MAJOR FACILITATOR SUPERFAMILY (MFS) PROFILE DOMAIN-CONTAINING PROTEIN"/>
    <property type="match status" value="1"/>
</dbReference>
<feature type="transmembrane region" description="Helical" evidence="9">
    <location>
        <begin position="305"/>
        <end position="330"/>
    </location>
</feature>
<dbReference type="EMBL" id="KZ819636">
    <property type="protein sequence ID" value="PWN90309.1"/>
    <property type="molecule type" value="Genomic_DNA"/>
</dbReference>
<feature type="transmembrane region" description="Helical" evidence="9">
    <location>
        <begin position="124"/>
        <end position="142"/>
    </location>
</feature>
<dbReference type="SUPFAM" id="SSF103473">
    <property type="entry name" value="MFS general substrate transporter"/>
    <property type="match status" value="2"/>
</dbReference>
<dbReference type="Proteomes" id="UP000245768">
    <property type="component" value="Unassembled WGS sequence"/>
</dbReference>
<evidence type="ECO:0000256" key="3">
    <source>
        <dbReference type="ARBA" id="ARBA00022475"/>
    </source>
</evidence>
<evidence type="ECO:0000256" key="7">
    <source>
        <dbReference type="ARBA" id="ARBA00038459"/>
    </source>
</evidence>
<evidence type="ECO:0000256" key="5">
    <source>
        <dbReference type="ARBA" id="ARBA00022989"/>
    </source>
</evidence>
<dbReference type="InterPro" id="IPR036259">
    <property type="entry name" value="MFS_trans_sf"/>
</dbReference>
<feature type="transmembrane region" description="Helical" evidence="9">
    <location>
        <begin position="55"/>
        <end position="80"/>
    </location>
</feature>
<dbReference type="InterPro" id="IPR011701">
    <property type="entry name" value="MFS"/>
</dbReference>
<feature type="transmembrane region" description="Helical" evidence="9">
    <location>
        <begin position="185"/>
        <end position="205"/>
    </location>
</feature>
<dbReference type="STRING" id="215250.A0A316YM27"/>
<dbReference type="GeneID" id="37041538"/>
<keyword evidence="2" id="KW-0813">Transport</keyword>
<feature type="transmembrane region" description="Helical" evidence="9">
    <location>
        <begin position="553"/>
        <end position="575"/>
    </location>
</feature>
<feature type="region of interest" description="Disordered" evidence="8">
    <location>
        <begin position="1"/>
        <end position="26"/>
    </location>
</feature>
<dbReference type="InterPro" id="IPR020846">
    <property type="entry name" value="MFS_dom"/>
</dbReference>
<dbReference type="InParanoid" id="A0A316YM27"/>
<feature type="transmembrane region" description="Helical" evidence="9">
    <location>
        <begin position="356"/>
        <end position="382"/>
    </location>
</feature>
<comment type="similarity">
    <text evidence="7">Belongs to the major facilitator superfamily. DHA1 family. Polyamines/proton antiporter (TC 2.A.1.2.16) subfamily.</text>
</comment>
<feature type="transmembrane region" description="Helical" evidence="9">
    <location>
        <begin position="521"/>
        <end position="546"/>
    </location>
</feature>
<dbReference type="AlphaFoldDB" id="A0A316YM27"/>
<accession>A0A316YM27</accession>
<dbReference type="Gene3D" id="1.20.1250.20">
    <property type="entry name" value="MFS general substrate transporter like domains"/>
    <property type="match status" value="1"/>
</dbReference>